<dbReference type="PANTHER" id="PTHR31293">
    <property type="entry name" value="RNI-LIKE SUPERFAMILY PROTEIN"/>
    <property type="match status" value="1"/>
</dbReference>
<dbReference type="EMBL" id="JBJUIK010000006">
    <property type="protein sequence ID" value="KAL3526153.1"/>
    <property type="molecule type" value="Genomic_DNA"/>
</dbReference>
<comment type="caution">
    <text evidence="2">The sequence shown here is derived from an EMBL/GenBank/DDBJ whole genome shotgun (WGS) entry which is preliminary data.</text>
</comment>
<dbReference type="InterPro" id="IPR001810">
    <property type="entry name" value="F-box_dom"/>
</dbReference>
<feature type="domain" description="F-box" evidence="1">
    <location>
        <begin position="16"/>
        <end position="44"/>
    </location>
</feature>
<dbReference type="Proteomes" id="UP001630127">
    <property type="component" value="Unassembled WGS sequence"/>
</dbReference>
<reference evidence="2 3" key="1">
    <citation type="submission" date="2024-11" db="EMBL/GenBank/DDBJ databases">
        <title>A near-complete genome assembly of Cinchona calisaya.</title>
        <authorList>
            <person name="Lian D.C."/>
            <person name="Zhao X.W."/>
            <person name="Wei L."/>
        </authorList>
    </citation>
    <scope>NUCLEOTIDE SEQUENCE [LARGE SCALE GENOMIC DNA]</scope>
    <source>
        <tissue evidence="2">Nenye</tissue>
    </source>
</reference>
<protein>
    <recommendedName>
        <fullName evidence="1">F-box domain-containing protein</fullName>
    </recommendedName>
</protein>
<keyword evidence="3" id="KW-1185">Reference proteome</keyword>
<dbReference type="PANTHER" id="PTHR31293:SF12">
    <property type="entry name" value="RNI-LIKE SUPERFAMILY PROTEIN"/>
    <property type="match status" value="1"/>
</dbReference>
<dbReference type="SUPFAM" id="SSF81383">
    <property type="entry name" value="F-box domain"/>
    <property type="match status" value="1"/>
</dbReference>
<dbReference type="Pfam" id="PF00646">
    <property type="entry name" value="F-box"/>
    <property type="match status" value="1"/>
</dbReference>
<evidence type="ECO:0000259" key="1">
    <source>
        <dbReference type="Pfam" id="PF00646"/>
    </source>
</evidence>
<proteinExistence type="predicted"/>
<evidence type="ECO:0000313" key="3">
    <source>
        <dbReference type="Proteomes" id="UP001630127"/>
    </source>
</evidence>
<name>A0ABD3A3P4_9GENT</name>
<evidence type="ECO:0000313" key="2">
    <source>
        <dbReference type="EMBL" id="KAL3526153.1"/>
    </source>
</evidence>
<gene>
    <name evidence="2" type="ORF">ACH5RR_014525</name>
</gene>
<sequence>MPKRKKQNVVLYGMDTLPDEILIAIISCLTFKEAVRTSVLSRRRRYLWRFTSGSIELDIHQWNGNSRSRNWDDVNRFLRWVVRVVKLHQGPSVDKFIVRCDFGKTSPYL</sequence>
<dbReference type="AlphaFoldDB" id="A0ABD3A3P4"/>
<dbReference type="InterPro" id="IPR036047">
    <property type="entry name" value="F-box-like_dom_sf"/>
</dbReference>
<dbReference type="InterPro" id="IPR055294">
    <property type="entry name" value="FBL60-like"/>
</dbReference>
<organism evidence="2 3">
    <name type="scientific">Cinchona calisaya</name>
    <dbReference type="NCBI Taxonomy" id="153742"/>
    <lineage>
        <taxon>Eukaryota</taxon>
        <taxon>Viridiplantae</taxon>
        <taxon>Streptophyta</taxon>
        <taxon>Embryophyta</taxon>
        <taxon>Tracheophyta</taxon>
        <taxon>Spermatophyta</taxon>
        <taxon>Magnoliopsida</taxon>
        <taxon>eudicotyledons</taxon>
        <taxon>Gunneridae</taxon>
        <taxon>Pentapetalae</taxon>
        <taxon>asterids</taxon>
        <taxon>lamiids</taxon>
        <taxon>Gentianales</taxon>
        <taxon>Rubiaceae</taxon>
        <taxon>Cinchonoideae</taxon>
        <taxon>Cinchoneae</taxon>
        <taxon>Cinchona</taxon>
    </lineage>
</organism>
<accession>A0ABD3A3P4</accession>